<proteinExistence type="predicted"/>
<protein>
    <submittedName>
        <fullName evidence="6">LacI family gluconate utilization system Gnt-I transcriptional repressor</fullName>
    </submittedName>
</protein>
<evidence type="ECO:0000256" key="1">
    <source>
        <dbReference type="ARBA" id="ARBA00023015"/>
    </source>
</evidence>
<evidence type="ECO:0000313" key="7">
    <source>
        <dbReference type="Proteomes" id="UP001237448"/>
    </source>
</evidence>
<evidence type="ECO:0000313" key="6">
    <source>
        <dbReference type="EMBL" id="MDQ0390552.1"/>
    </source>
</evidence>
<dbReference type="InterPro" id="IPR000843">
    <property type="entry name" value="HTH_LacI"/>
</dbReference>
<comment type="caution">
    <text evidence="6">The sequence shown here is derived from an EMBL/GenBank/DDBJ whole genome shotgun (WGS) entry which is preliminary data.</text>
</comment>
<dbReference type="InterPro" id="IPR046335">
    <property type="entry name" value="LacI/GalR-like_sensor"/>
</dbReference>
<dbReference type="Pfam" id="PF13377">
    <property type="entry name" value="Peripla_BP_3"/>
    <property type="match status" value="1"/>
</dbReference>
<dbReference type="Proteomes" id="UP001237448">
    <property type="component" value="Unassembled WGS sequence"/>
</dbReference>
<dbReference type="SUPFAM" id="SSF47413">
    <property type="entry name" value="lambda repressor-like DNA-binding domains"/>
    <property type="match status" value="1"/>
</dbReference>
<name>A0ABU0F7G0_9HYPH</name>
<reference evidence="6 7" key="1">
    <citation type="submission" date="2023-07" db="EMBL/GenBank/DDBJ databases">
        <title>Genomic Encyclopedia of Type Strains, Phase IV (KMG-IV): sequencing the most valuable type-strain genomes for metagenomic binning, comparative biology and taxonomic classification.</title>
        <authorList>
            <person name="Goeker M."/>
        </authorList>
    </citation>
    <scope>NUCLEOTIDE SEQUENCE [LARGE SCALE GENOMIC DNA]</scope>
    <source>
        <strain evidence="6 7">DSM 5896</strain>
    </source>
</reference>
<keyword evidence="2" id="KW-0238">DNA-binding</keyword>
<dbReference type="CDD" id="cd01575">
    <property type="entry name" value="PBP1_GntR"/>
    <property type="match status" value="1"/>
</dbReference>
<dbReference type="Pfam" id="PF00356">
    <property type="entry name" value="LacI"/>
    <property type="match status" value="1"/>
</dbReference>
<keyword evidence="3" id="KW-0804">Transcription</keyword>
<gene>
    <name evidence="6" type="ORF">J3R73_000344</name>
</gene>
<evidence type="ECO:0000256" key="2">
    <source>
        <dbReference type="ARBA" id="ARBA00023125"/>
    </source>
</evidence>
<dbReference type="Gene3D" id="3.40.50.2300">
    <property type="match status" value="2"/>
</dbReference>
<keyword evidence="1" id="KW-0805">Transcription regulation</keyword>
<feature type="domain" description="HTH lacI-type" evidence="5">
    <location>
        <begin position="23"/>
        <end position="77"/>
    </location>
</feature>
<evidence type="ECO:0000256" key="4">
    <source>
        <dbReference type="SAM" id="MobiDB-lite"/>
    </source>
</evidence>
<dbReference type="EMBL" id="JAUSVK010000001">
    <property type="protein sequence ID" value="MDQ0390552.1"/>
    <property type="molecule type" value="Genomic_DNA"/>
</dbReference>
<dbReference type="PROSITE" id="PS50932">
    <property type="entry name" value="HTH_LACI_2"/>
    <property type="match status" value="1"/>
</dbReference>
<evidence type="ECO:0000256" key="3">
    <source>
        <dbReference type="ARBA" id="ARBA00023163"/>
    </source>
</evidence>
<dbReference type="Gene3D" id="1.10.260.40">
    <property type="entry name" value="lambda repressor-like DNA-binding domains"/>
    <property type="match status" value="1"/>
</dbReference>
<dbReference type="InterPro" id="IPR028082">
    <property type="entry name" value="Peripla_BP_I"/>
</dbReference>
<feature type="region of interest" description="Disordered" evidence="4">
    <location>
        <begin position="1"/>
        <end position="24"/>
    </location>
</feature>
<dbReference type="SUPFAM" id="SSF53822">
    <property type="entry name" value="Periplasmic binding protein-like I"/>
    <property type="match status" value="1"/>
</dbReference>
<dbReference type="CDD" id="cd01392">
    <property type="entry name" value="HTH_LacI"/>
    <property type="match status" value="1"/>
</dbReference>
<sequence length="353" mass="38101">MPKTSVDPPGRRAPRRREGAFGTTMADVGREAGVSAQTVSRALRDPDSVTPETLRLIQEAVRKTNYVQNFAASHLASNRSMMVAAIIPTISASVFAETIQGLADALSPQGYQIFLGGSDYRLDREEALVRSFLGRRPDGFFVVGTRHTRPAAALLRRAGIPVVEGWEWSAQPIDMLVGFSNRAAIARVVAHLVEHGRRRLVFAGVLRPGDPRAAERRDGFVEAVAARFPDETPRLAIVDGSPLAMHTGVEVLELARRRFPDADALVFSSDLIASGALLACQRLGIRVPDDLAITGFGNYEIAAELTPALTTIAVPTRRIGSEAGRLLVAAMRGETVAQGRVDVGFELMVRESS</sequence>
<organism evidence="6 7">
    <name type="scientific">Labrys monachus</name>
    <dbReference type="NCBI Taxonomy" id="217067"/>
    <lineage>
        <taxon>Bacteria</taxon>
        <taxon>Pseudomonadati</taxon>
        <taxon>Pseudomonadota</taxon>
        <taxon>Alphaproteobacteria</taxon>
        <taxon>Hyphomicrobiales</taxon>
        <taxon>Xanthobacteraceae</taxon>
        <taxon>Labrys</taxon>
    </lineage>
</organism>
<dbReference type="PANTHER" id="PTHR30146:SF33">
    <property type="entry name" value="TRANSCRIPTIONAL REGULATOR"/>
    <property type="match status" value="1"/>
</dbReference>
<accession>A0ABU0F7G0</accession>
<dbReference type="RefSeq" id="WP_307421795.1">
    <property type="nucleotide sequence ID" value="NZ_JAUSVK010000001.1"/>
</dbReference>
<dbReference type="SMART" id="SM00354">
    <property type="entry name" value="HTH_LACI"/>
    <property type="match status" value="1"/>
</dbReference>
<dbReference type="PANTHER" id="PTHR30146">
    <property type="entry name" value="LACI-RELATED TRANSCRIPTIONAL REPRESSOR"/>
    <property type="match status" value="1"/>
</dbReference>
<dbReference type="InterPro" id="IPR010982">
    <property type="entry name" value="Lambda_DNA-bd_dom_sf"/>
</dbReference>
<keyword evidence="7" id="KW-1185">Reference proteome</keyword>
<evidence type="ECO:0000259" key="5">
    <source>
        <dbReference type="PROSITE" id="PS50932"/>
    </source>
</evidence>